<dbReference type="PANTHER" id="PTHR42648:SF28">
    <property type="entry name" value="TRANSPOSON-ENCODED PROTEIN WITH RIBONUCLEASE H-LIKE AND RETROVIRUS ZINC FINGER-LIKE DOMAINS"/>
    <property type="match status" value="1"/>
</dbReference>
<proteinExistence type="predicted"/>
<organism evidence="7 8">
    <name type="scientific">Dryococelus australis</name>
    <dbReference type="NCBI Taxonomy" id="614101"/>
    <lineage>
        <taxon>Eukaryota</taxon>
        <taxon>Metazoa</taxon>
        <taxon>Ecdysozoa</taxon>
        <taxon>Arthropoda</taxon>
        <taxon>Hexapoda</taxon>
        <taxon>Insecta</taxon>
        <taxon>Pterygota</taxon>
        <taxon>Neoptera</taxon>
        <taxon>Polyneoptera</taxon>
        <taxon>Phasmatodea</taxon>
        <taxon>Verophasmatodea</taxon>
        <taxon>Anareolatae</taxon>
        <taxon>Phasmatidae</taxon>
        <taxon>Eurycanthinae</taxon>
        <taxon>Dryococelus</taxon>
    </lineage>
</organism>
<dbReference type="InterPro" id="IPR013103">
    <property type="entry name" value="RVT_2"/>
</dbReference>
<evidence type="ECO:0000259" key="5">
    <source>
        <dbReference type="PROSITE" id="PS50158"/>
    </source>
</evidence>
<evidence type="ECO:0000256" key="3">
    <source>
        <dbReference type="ARBA" id="ARBA00022801"/>
    </source>
</evidence>
<dbReference type="Gene3D" id="3.30.420.10">
    <property type="entry name" value="Ribonuclease H-like superfamily/Ribonuclease H"/>
    <property type="match status" value="1"/>
</dbReference>
<keyword evidence="4" id="KW-0863">Zinc-finger</keyword>
<dbReference type="InterPro" id="IPR036875">
    <property type="entry name" value="Znf_CCHC_sf"/>
</dbReference>
<dbReference type="Pfam" id="PF14223">
    <property type="entry name" value="Retrotran_gag_2"/>
    <property type="match status" value="1"/>
</dbReference>
<gene>
    <name evidence="7" type="ORF">PR048_017659</name>
</gene>
<dbReference type="PROSITE" id="PS50158">
    <property type="entry name" value="ZF_CCHC"/>
    <property type="match status" value="1"/>
</dbReference>
<name>A0ABQ9HAB2_9NEOP</name>
<keyword evidence="4" id="KW-0862">Zinc</keyword>
<dbReference type="InterPro" id="IPR054722">
    <property type="entry name" value="PolX-like_BBD"/>
</dbReference>
<evidence type="ECO:0000259" key="6">
    <source>
        <dbReference type="PROSITE" id="PS50994"/>
    </source>
</evidence>
<evidence type="ECO:0000256" key="4">
    <source>
        <dbReference type="PROSITE-ProRule" id="PRU00047"/>
    </source>
</evidence>
<evidence type="ECO:0000256" key="1">
    <source>
        <dbReference type="ARBA" id="ARBA00022670"/>
    </source>
</evidence>
<feature type="domain" description="CCHC-type" evidence="5">
    <location>
        <begin position="234"/>
        <end position="249"/>
    </location>
</feature>
<dbReference type="InterPro" id="IPR057670">
    <property type="entry name" value="SH3_retrovirus"/>
</dbReference>
<evidence type="ECO:0000256" key="2">
    <source>
        <dbReference type="ARBA" id="ARBA00022723"/>
    </source>
</evidence>
<feature type="domain" description="Integrase catalytic" evidence="6">
    <location>
        <begin position="356"/>
        <end position="487"/>
    </location>
</feature>
<dbReference type="EMBL" id="JARBHB010000006">
    <property type="protein sequence ID" value="KAJ8881186.1"/>
    <property type="molecule type" value="Genomic_DNA"/>
</dbReference>
<dbReference type="SUPFAM" id="SSF53098">
    <property type="entry name" value="Ribonuclease H-like"/>
    <property type="match status" value="1"/>
</dbReference>
<comment type="caution">
    <text evidence="7">The sequence shown here is derived from an EMBL/GenBank/DDBJ whole genome shotgun (WGS) entry which is preliminary data.</text>
</comment>
<accession>A0ABQ9HAB2</accession>
<dbReference type="Gene3D" id="4.10.60.10">
    <property type="entry name" value="Zinc finger, CCHC-type"/>
    <property type="match status" value="1"/>
</dbReference>
<keyword evidence="8" id="KW-1185">Reference proteome</keyword>
<dbReference type="CDD" id="cd09272">
    <property type="entry name" value="RNase_HI_RT_Ty1"/>
    <property type="match status" value="1"/>
</dbReference>
<keyword evidence="1" id="KW-0645">Protease</keyword>
<reference evidence="7 8" key="1">
    <citation type="submission" date="2023-02" db="EMBL/GenBank/DDBJ databases">
        <title>LHISI_Scaffold_Assembly.</title>
        <authorList>
            <person name="Stuart O.P."/>
            <person name="Cleave R."/>
            <person name="Magrath M.J.L."/>
            <person name="Mikheyev A.S."/>
        </authorList>
    </citation>
    <scope>NUCLEOTIDE SEQUENCE [LARGE SCALE GENOMIC DNA]</scope>
    <source>
        <strain evidence="7">Daus_M_001</strain>
        <tissue evidence="7">Leg muscle</tissue>
    </source>
</reference>
<keyword evidence="3" id="KW-0378">Hydrolase</keyword>
<dbReference type="InterPro" id="IPR039537">
    <property type="entry name" value="Retrotran_Ty1/copia-like"/>
</dbReference>
<dbReference type="Pfam" id="PF22936">
    <property type="entry name" value="Pol_BBD"/>
    <property type="match status" value="1"/>
</dbReference>
<evidence type="ECO:0000313" key="7">
    <source>
        <dbReference type="EMBL" id="KAJ8881186.1"/>
    </source>
</evidence>
<dbReference type="Pfam" id="PF07727">
    <property type="entry name" value="RVT_2"/>
    <property type="match status" value="1"/>
</dbReference>
<dbReference type="Pfam" id="PF00098">
    <property type="entry name" value="zf-CCHC"/>
    <property type="match status" value="1"/>
</dbReference>
<dbReference type="PANTHER" id="PTHR42648">
    <property type="entry name" value="TRANSPOSASE, PUTATIVE-RELATED"/>
    <property type="match status" value="1"/>
</dbReference>
<dbReference type="Proteomes" id="UP001159363">
    <property type="component" value="Chromosome 5"/>
</dbReference>
<evidence type="ECO:0000313" key="8">
    <source>
        <dbReference type="Proteomes" id="UP001159363"/>
    </source>
</evidence>
<keyword evidence="2" id="KW-0479">Metal-binding</keyword>
<dbReference type="InterPro" id="IPR001878">
    <property type="entry name" value="Znf_CCHC"/>
</dbReference>
<sequence>MASEKVKYPLLSDDNYHAWARRTRAGLEQRRLWEAIDPGYDEDPEKLTPKQRKRDTDALNSIIQVVEDQYLNHLDQCARDKTAWEILESIHCNFGILHIITMLEELVTIKEKDNMSMHEYMGKIQSCNSRFMLRGLPREIYEGLIRSLVYDEESLSVKMVRAILLLEERRQNLDKAQESSELKSFMSKMNPRSITGNIQMHTEDDYRGVEKPRVGLSYRRKFERPGAEQRNIMCYVCNEIGHIARVCPKVTTEEKNNNTKPDHKIKSSRSYTSKGALTAEVEYENTALDEDGAVAAAHFKALCADKLGRSCKSVWIMDFGTIHHMTPYRELIEDFDSSLTGSVKHANGEFATAKGKGRIKDGDIKVMDGNEMVFKAFSSGCDVSLVPFRAYKANGNIVKCASVKEVKILKKKSDVAEAFKQYESRVEIFQEKKIMTLQSDNGGENICKEFEKHLRDKGILHKQTVPCSLQQNGKVERLNQTLMNMARCPLQAINEQIPFQLWFDQDLTVDDIKHIYIFGCQVWAATLENGKLSSRADECIFLEFHERIKGYRLWRLSDKRIIVSREVRFYEHIFPFKTPCPAKLLVHEQENVVEMPAVNLVKELRSVQEAIHGSDGHLWLKAMEEEIGNLRDNNTWTLVKRPIGNISPVIKRNTLRILMSLAVQKGLFLRHIDVTAAYLNSPLTSVNMTQPSYWEEGDGKYLVCLLKRSIYGLHQAVKDWFEYLSGILKKLGLKQCLSEPCVLVREGLIIGMYVYDLVLVGNNQEIIKFTTDLDSEIIIKDMGEVSHLLGYLKYTSDLKLTYSGLGSGVEVFCDADWANDKNDSKSIGGYVVIMGGEAVCWKSKKQQLVATPTVEAE</sequence>
<dbReference type="InterPro" id="IPR012337">
    <property type="entry name" value="RNaseH-like_sf"/>
</dbReference>
<dbReference type="Pfam" id="PF25597">
    <property type="entry name" value="SH3_retrovirus"/>
    <property type="match status" value="1"/>
</dbReference>
<dbReference type="SMART" id="SM00343">
    <property type="entry name" value="ZnF_C2HC"/>
    <property type="match status" value="1"/>
</dbReference>
<dbReference type="InterPro" id="IPR036397">
    <property type="entry name" value="RNaseH_sf"/>
</dbReference>
<dbReference type="SUPFAM" id="SSF57756">
    <property type="entry name" value="Retrovirus zinc finger-like domains"/>
    <property type="match status" value="1"/>
</dbReference>
<dbReference type="PROSITE" id="PS50994">
    <property type="entry name" value="INTEGRASE"/>
    <property type="match status" value="1"/>
</dbReference>
<protein>
    <submittedName>
        <fullName evidence="7">Uncharacterized protein</fullName>
    </submittedName>
</protein>
<dbReference type="InterPro" id="IPR001584">
    <property type="entry name" value="Integrase_cat-core"/>
</dbReference>